<organism evidence="2 3">
    <name type="scientific">Crocosphaera chwakensis CCY0110</name>
    <dbReference type="NCBI Taxonomy" id="391612"/>
    <lineage>
        <taxon>Bacteria</taxon>
        <taxon>Bacillati</taxon>
        <taxon>Cyanobacteriota</taxon>
        <taxon>Cyanophyceae</taxon>
        <taxon>Oscillatoriophycideae</taxon>
        <taxon>Chroococcales</taxon>
        <taxon>Aphanothecaceae</taxon>
        <taxon>Crocosphaera</taxon>
        <taxon>Crocosphaera chwakensis</taxon>
    </lineage>
</organism>
<protein>
    <submittedName>
        <fullName evidence="2">Uncharacterized protein</fullName>
    </submittedName>
</protein>
<keyword evidence="1" id="KW-1133">Transmembrane helix</keyword>
<feature type="transmembrane region" description="Helical" evidence="1">
    <location>
        <begin position="57"/>
        <end position="82"/>
    </location>
</feature>
<dbReference type="Pfam" id="PF20334">
    <property type="entry name" value="DUF6629"/>
    <property type="match status" value="1"/>
</dbReference>
<name>A3J002_9CHRO</name>
<dbReference type="RefSeq" id="WP_008278967.1">
    <property type="nucleotide sequence ID" value="NZ_AAXW01000137.1"/>
</dbReference>
<evidence type="ECO:0000313" key="3">
    <source>
        <dbReference type="Proteomes" id="UP000003781"/>
    </source>
</evidence>
<evidence type="ECO:0000313" key="2">
    <source>
        <dbReference type="EMBL" id="EAZ87947.1"/>
    </source>
</evidence>
<dbReference type="AlphaFoldDB" id="A3J002"/>
<feature type="non-terminal residue" evidence="2">
    <location>
        <position position="1"/>
    </location>
</feature>
<dbReference type="InterPro" id="IPR046737">
    <property type="entry name" value="DUF6629"/>
</dbReference>
<feature type="transmembrane region" description="Helical" evidence="1">
    <location>
        <begin position="23"/>
        <end position="45"/>
    </location>
</feature>
<gene>
    <name evidence="2" type="ORF">CY0110_20995</name>
</gene>
<comment type="caution">
    <text evidence="2">The sequence shown here is derived from an EMBL/GenBank/DDBJ whole genome shotgun (WGS) entry which is preliminary data.</text>
</comment>
<sequence length="101" mass="11714">PQVFLGNIFYDLKFIPFFEVCKYVYLLIIVIPFLIVDSTALKLFGSLIMISFLISQLFFQVTLVSVWCFFAALLSSCLYLSIKHLSFDEENQKTLLISQKK</sequence>
<reference evidence="2 3" key="1">
    <citation type="submission" date="2007-03" db="EMBL/GenBank/DDBJ databases">
        <authorList>
            <person name="Stal L."/>
            <person name="Ferriera S."/>
            <person name="Johnson J."/>
            <person name="Kravitz S."/>
            <person name="Beeson K."/>
            <person name="Sutton G."/>
            <person name="Rogers Y.-H."/>
            <person name="Friedman R."/>
            <person name="Frazier M."/>
            <person name="Venter J.C."/>
        </authorList>
    </citation>
    <scope>NUCLEOTIDE SEQUENCE [LARGE SCALE GENOMIC DNA]</scope>
    <source>
        <strain evidence="2 3">CCY0110</strain>
    </source>
</reference>
<accession>A3J002</accession>
<keyword evidence="3" id="KW-1185">Reference proteome</keyword>
<keyword evidence="1" id="KW-0472">Membrane</keyword>
<dbReference type="Proteomes" id="UP000003781">
    <property type="component" value="Unassembled WGS sequence"/>
</dbReference>
<dbReference type="EMBL" id="AAXW01000137">
    <property type="protein sequence ID" value="EAZ87947.1"/>
    <property type="molecule type" value="Genomic_DNA"/>
</dbReference>
<evidence type="ECO:0000256" key="1">
    <source>
        <dbReference type="SAM" id="Phobius"/>
    </source>
</evidence>
<keyword evidence="1" id="KW-0812">Transmembrane</keyword>
<proteinExistence type="predicted"/>